<dbReference type="Proteomes" id="UP000245783">
    <property type="component" value="Unassembled WGS sequence"/>
</dbReference>
<dbReference type="RefSeq" id="XP_025370850.1">
    <property type="nucleotide sequence ID" value="XM_025517517.1"/>
</dbReference>
<evidence type="ECO:0000313" key="1">
    <source>
        <dbReference type="EMBL" id="PWN43690.1"/>
    </source>
</evidence>
<organism evidence="1 2">
    <name type="scientific">Ceraceosorus guamensis</name>
    <dbReference type="NCBI Taxonomy" id="1522189"/>
    <lineage>
        <taxon>Eukaryota</taxon>
        <taxon>Fungi</taxon>
        <taxon>Dikarya</taxon>
        <taxon>Basidiomycota</taxon>
        <taxon>Ustilaginomycotina</taxon>
        <taxon>Exobasidiomycetes</taxon>
        <taxon>Ceraceosorales</taxon>
        <taxon>Ceraceosoraceae</taxon>
        <taxon>Ceraceosorus</taxon>
    </lineage>
</organism>
<dbReference type="EMBL" id="KZ819367">
    <property type="protein sequence ID" value="PWN43690.1"/>
    <property type="molecule type" value="Genomic_DNA"/>
</dbReference>
<dbReference type="GeneID" id="37039387"/>
<name>A0A316W1N3_9BASI</name>
<keyword evidence="2" id="KW-1185">Reference proteome</keyword>
<proteinExistence type="predicted"/>
<evidence type="ECO:0000313" key="2">
    <source>
        <dbReference type="Proteomes" id="UP000245783"/>
    </source>
</evidence>
<dbReference type="AlphaFoldDB" id="A0A316W1N3"/>
<sequence length="73" mass="7916">MLVALSRSMSKVSREWPCARLCLASPCAVAAIFLLALVGLQLHVASSALKTFIIRPYLSPTRPITPSLLITHL</sequence>
<accession>A0A316W1N3</accession>
<gene>
    <name evidence="1" type="ORF">IE81DRAFT_65172</name>
</gene>
<dbReference type="InParanoid" id="A0A316W1N3"/>
<protein>
    <submittedName>
        <fullName evidence="1">Uncharacterized protein</fullName>
    </submittedName>
</protein>
<reference evidence="1 2" key="1">
    <citation type="journal article" date="2018" name="Mol. Biol. Evol.">
        <title>Broad Genomic Sampling Reveals a Smut Pathogenic Ancestry of the Fungal Clade Ustilaginomycotina.</title>
        <authorList>
            <person name="Kijpornyongpan T."/>
            <person name="Mondo S.J."/>
            <person name="Barry K."/>
            <person name="Sandor L."/>
            <person name="Lee J."/>
            <person name="Lipzen A."/>
            <person name="Pangilinan J."/>
            <person name="LaButti K."/>
            <person name="Hainaut M."/>
            <person name="Henrissat B."/>
            <person name="Grigoriev I.V."/>
            <person name="Spatafora J.W."/>
            <person name="Aime M.C."/>
        </authorList>
    </citation>
    <scope>NUCLEOTIDE SEQUENCE [LARGE SCALE GENOMIC DNA]</scope>
    <source>
        <strain evidence="1 2">MCA 4658</strain>
    </source>
</reference>